<dbReference type="SUPFAM" id="SSF48452">
    <property type="entry name" value="TPR-like"/>
    <property type="match status" value="1"/>
</dbReference>
<keyword evidence="3" id="KW-0802">TPR repeat</keyword>
<dbReference type="NCBIfam" id="TIGR00756">
    <property type="entry name" value="PPR"/>
    <property type="match status" value="3"/>
</dbReference>
<feature type="repeat" description="PPR" evidence="4">
    <location>
        <begin position="182"/>
        <end position="216"/>
    </location>
</feature>
<dbReference type="PROSITE" id="PS51375">
    <property type="entry name" value="PPR"/>
    <property type="match status" value="3"/>
</dbReference>
<accession>A0A9N7R681</accession>
<name>A0A9N7R681_STRHE</name>
<protein>
    <submittedName>
        <fullName evidence="5">Pentatricopeptide repeat-containing protein -mitochondrial</fullName>
    </submittedName>
</protein>
<comment type="caution">
    <text evidence="5">The sequence shown here is derived from an EMBL/GenBank/DDBJ whole genome shotgun (WGS) entry which is preliminary data.</text>
</comment>
<keyword evidence="6" id="KW-1185">Reference proteome</keyword>
<dbReference type="GO" id="GO:0005739">
    <property type="term" value="C:mitochondrion"/>
    <property type="evidence" value="ECO:0007669"/>
    <property type="project" value="TreeGrafter"/>
</dbReference>
<dbReference type="EMBL" id="CACSLK010011313">
    <property type="protein sequence ID" value="CAA0813288.1"/>
    <property type="molecule type" value="Genomic_DNA"/>
</dbReference>
<comment type="similarity">
    <text evidence="1">Belongs to the PPR family. P subfamily.</text>
</comment>
<evidence type="ECO:0000256" key="2">
    <source>
        <dbReference type="ARBA" id="ARBA00022737"/>
    </source>
</evidence>
<dbReference type="Pfam" id="PF01535">
    <property type="entry name" value="PPR"/>
    <property type="match status" value="3"/>
</dbReference>
<evidence type="ECO:0000256" key="1">
    <source>
        <dbReference type="ARBA" id="ARBA00007626"/>
    </source>
</evidence>
<evidence type="ECO:0000313" key="6">
    <source>
        <dbReference type="Proteomes" id="UP001153555"/>
    </source>
</evidence>
<keyword evidence="2" id="KW-0677">Repeat</keyword>
<dbReference type="GO" id="GO:0003729">
    <property type="term" value="F:mRNA binding"/>
    <property type="evidence" value="ECO:0007669"/>
    <property type="project" value="UniProtKB-ARBA"/>
</dbReference>
<dbReference type="PANTHER" id="PTHR45717">
    <property type="entry name" value="OS12G0527900 PROTEIN"/>
    <property type="match status" value="1"/>
</dbReference>
<feature type="repeat" description="PPR" evidence="4">
    <location>
        <begin position="357"/>
        <end position="391"/>
    </location>
</feature>
<dbReference type="Proteomes" id="UP001153555">
    <property type="component" value="Unassembled WGS sequence"/>
</dbReference>
<feature type="repeat" description="PPR" evidence="4">
    <location>
        <begin position="147"/>
        <end position="181"/>
    </location>
</feature>
<dbReference type="Gene3D" id="1.25.40.10">
    <property type="entry name" value="Tetratricopeptide repeat domain"/>
    <property type="match status" value="2"/>
</dbReference>
<reference evidence="5" key="1">
    <citation type="submission" date="2019-12" db="EMBL/GenBank/DDBJ databases">
        <authorList>
            <person name="Scholes J."/>
        </authorList>
    </citation>
    <scope>NUCLEOTIDE SEQUENCE</scope>
</reference>
<feature type="repeat" description="TPR" evidence="3">
    <location>
        <begin position="393"/>
        <end position="426"/>
    </location>
</feature>
<sequence>MSAALNRLLCSRSTNIIAFRKSFSCALAAQADLIPSANAPKYSASRARNLFSRINSVRKDNDVVRVLDEWVAEGRHVHPLELRPIIRHLRSRRRFSQALKISEWISSNHAFKFISGDFAVHLDLIGVVQGWESAEGYFANLNEQYKNEKTYGALLNCYVRQGLLTKALDHMHAMKELGYSSSTLTYNNLMALYKKEGKLDKIVETLSEMKKNGISPNNFSYRICISSFGEKSDVDSMEKLLDEMELQADVDIDWSTCSVVAYQLIKNGREEKALAYMKKLEAGLDKDALGYNHLISLYAHLGNKDEMLRLWALQKRVCKKQNNWDYINMLGCLLKLGEFDAAEVVLKEWESCCHTYDFRVPNTLLIGYCQKGLVEKAEIMLRDIMEKGERPTPNSWGIIGAGYLDEGNFRKAFECVKEAVGAKERNLKWRPKPGLIAELLSWLGDEEEYEEVDAFVRSVSAVVPVNREMYCALIKAGLRAGKDIGSILDRMKGDGIGVDVEIEEMIGI</sequence>
<dbReference type="PROSITE" id="PS50005">
    <property type="entry name" value="TPR"/>
    <property type="match status" value="1"/>
</dbReference>
<dbReference type="InterPro" id="IPR002885">
    <property type="entry name" value="PPR_rpt"/>
</dbReference>
<organism evidence="5 6">
    <name type="scientific">Striga hermonthica</name>
    <name type="common">Purple witchweed</name>
    <name type="synonym">Buchnera hermonthica</name>
    <dbReference type="NCBI Taxonomy" id="68872"/>
    <lineage>
        <taxon>Eukaryota</taxon>
        <taxon>Viridiplantae</taxon>
        <taxon>Streptophyta</taxon>
        <taxon>Embryophyta</taxon>
        <taxon>Tracheophyta</taxon>
        <taxon>Spermatophyta</taxon>
        <taxon>Magnoliopsida</taxon>
        <taxon>eudicotyledons</taxon>
        <taxon>Gunneridae</taxon>
        <taxon>Pentapetalae</taxon>
        <taxon>asterids</taxon>
        <taxon>lamiids</taxon>
        <taxon>Lamiales</taxon>
        <taxon>Orobanchaceae</taxon>
        <taxon>Buchnereae</taxon>
        <taxon>Striga</taxon>
    </lineage>
</organism>
<dbReference type="AlphaFoldDB" id="A0A9N7R681"/>
<evidence type="ECO:0000256" key="3">
    <source>
        <dbReference type="PROSITE-ProRule" id="PRU00339"/>
    </source>
</evidence>
<evidence type="ECO:0000256" key="4">
    <source>
        <dbReference type="PROSITE-ProRule" id="PRU00708"/>
    </source>
</evidence>
<dbReference type="InterPro" id="IPR011990">
    <property type="entry name" value="TPR-like_helical_dom_sf"/>
</dbReference>
<dbReference type="Pfam" id="PF13041">
    <property type="entry name" value="PPR_2"/>
    <property type="match status" value="1"/>
</dbReference>
<evidence type="ECO:0000313" key="5">
    <source>
        <dbReference type="EMBL" id="CAA0813288.1"/>
    </source>
</evidence>
<gene>
    <name evidence="5" type="ORF">SHERM_13847</name>
</gene>
<dbReference type="PANTHER" id="PTHR45717:SF7">
    <property type="entry name" value="PENTACOTRIPEPTIDE-REPEAT REGION OF PRORP DOMAIN-CONTAINING PROTEIN"/>
    <property type="match status" value="1"/>
</dbReference>
<dbReference type="OrthoDB" id="429961at2759"/>
<proteinExistence type="inferred from homology"/>
<dbReference type="InterPro" id="IPR019734">
    <property type="entry name" value="TPR_rpt"/>
</dbReference>